<organism evidence="1 2">
    <name type="scientific">Melastoma candidum</name>
    <dbReference type="NCBI Taxonomy" id="119954"/>
    <lineage>
        <taxon>Eukaryota</taxon>
        <taxon>Viridiplantae</taxon>
        <taxon>Streptophyta</taxon>
        <taxon>Embryophyta</taxon>
        <taxon>Tracheophyta</taxon>
        <taxon>Spermatophyta</taxon>
        <taxon>Magnoliopsida</taxon>
        <taxon>eudicotyledons</taxon>
        <taxon>Gunneridae</taxon>
        <taxon>Pentapetalae</taxon>
        <taxon>rosids</taxon>
        <taxon>malvids</taxon>
        <taxon>Myrtales</taxon>
        <taxon>Melastomataceae</taxon>
        <taxon>Melastomatoideae</taxon>
        <taxon>Melastomateae</taxon>
        <taxon>Melastoma</taxon>
    </lineage>
</organism>
<proteinExistence type="predicted"/>
<dbReference type="EMBL" id="CM042885">
    <property type="protein sequence ID" value="KAI4363972.1"/>
    <property type="molecule type" value="Genomic_DNA"/>
</dbReference>
<evidence type="ECO:0000313" key="1">
    <source>
        <dbReference type="EMBL" id="KAI4363972.1"/>
    </source>
</evidence>
<sequence>MNGGPSGFNNAPVTRGFIVASAVFSVFFGIRRSNQFGLSYQDIIQNLQISRLVPSIFAFSSSPELIFGLYLLYYFRIFERQIGSNKYSVFILFSSIASLLLEVSAIALLRGSPSDFLAPGPYGLIYASFIPFYFDIPVSTHFRVFGIKFSDKFFVYLAGLQLLLSSWRRSFLPGICGIVAGFLYRMNVFGIRKAKFPASVSSFFSRLSWLSSASPPASSRNVIPNVPSTTVRQRNFDSVPTTVEPSEEYITTLVSMGFDRDSARRALIQARNDINAATNVLLEAQSH</sequence>
<keyword evidence="2" id="KW-1185">Reference proteome</keyword>
<accession>A0ACB9QDT7</accession>
<protein>
    <submittedName>
        <fullName evidence="1">Uncharacterized protein</fullName>
    </submittedName>
</protein>
<comment type="caution">
    <text evidence="1">The sequence shown here is derived from an EMBL/GenBank/DDBJ whole genome shotgun (WGS) entry which is preliminary data.</text>
</comment>
<evidence type="ECO:0000313" key="2">
    <source>
        <dbReference type="Proteomes" id="UP001057402"/>
    </source>
</evidence>
<gene>
    <name evidence="1" type="ORF">MLD38_020121</name>
</gene>
<name>A0ACB9QDT7_9MYRT</name>
<dbReference type="Proteomes" id="UP001057402">
    <property type="component" value="Chromosome 6"/>
</dbReference>
<reference evidence="2" key="1">
    <citation type="journal article" date="2023" name="Front. Plant Sci.">
        <title>Chromosomal-level genome assembly of Melastoma candidum provides insights into trichome evolution.</title>
        <authorList>
            <person name="Zhong Y."/>
            <person name="Wu W."/>
            <person name="Sun C."/>
            <person name="Zou P."/>
            <person name="Liu Y."/>
            <person name="Dai S."/>
            <person name="Zhou R."/>
        </authorList>
    </citation>
    <scope>NUCLEOTIDE SEQUENCE [LARGE SCALE GENOMIC DNA]</scope>
</reference>